<dbReference type="PANTHER" id="PTHR37319:SF1">
    <property type="entry name" value="TRANSPOSASE TN5 DIMERISATION DOMAIN-CONTAINING PROTEIN"/>
    <property type="match status" value="1"/>
</dbReference>
<dbReference type="InterPro" id="IPR047768">
    <property type="entry name" value="Tn5p-like"/>
</dbReference>
<proteinExistence type="predicted"/>
<reference evidence="1" key="1">
    <citation type="journal article" date="2018" name="Genome Biol.">
        <title>SKESA: strategic k-mer extension for scrupulous assemblies.</title>
        <authorList>
            <person name="Souvorov A."/>
            <person name="Agarwala R."/>
            <person name="Lipman D.J."/>
        </authorList>
    </citation>
    <scope>NUCLEOTIDE SEQUENCE</scope>
    <source>
        <strain evidence="1">CL18-200174</strain>
    </source>
</reference>
<dbReference type="AlphaFoldDB" id="A0AAN5TCW5"/>
<dbReference type="Gene3D" id="1.10.740.10">
    <property type="entry name" value="Transferase Inhibitor Protein From Tn5, Chain"/>
    <property type="match status" value="1"/>
</dbReference>
<evidence type="ECO:0000313" key="2">
    <source>
        <dbReference type="Proteomes" id="UP000863577"/>
    </source>
</evidence>
<name>A0AAN5TCW5_LEGPN</name>
<feature type="non-terminal residue" evidence="1">
    <location>
        <position position="1"/>
    </location>
</feature>
<dbReference type="EMBL" id="DACWOD010000028">
    <property type="protein sequence ID" value="HAU2398051.1"/>
    <property type="molecule type" value="Genomic_DNA"/>
</dbReference>
<dbReference type="PANTHER" id="PTHR37319">
    <property type="entry name" value="TRANSPOSASE"/>
    <property type="match status" value="1"/>
</dbReference>
<evidence type="ECO:0000313" key="1">
    <source>
        <dbReference type="EMBL" id="HAU2398051.1"/>
    </source>
</evidence>
<dbReference type="Proteomes" id="UP000863577">
    <property type="component" value="Unassembled WGS sequence"/>
</dbReference>
<comment type="caution">
    <text evidence="1">The sequence shown here is derived from an EMBL/GenBank/DDBJ whole genome shotgun (WGS) entry which is preliminary data.</text>
</comment>
<accession>A0AAN5TCW5</accession>
<dbReference type="InterPro" id="IPR014737">
    <property type="entry name" value="Transposase_Tn5-like_C"/>
</dbReference>
<dbReference type="SUPFAM" id="SSF53098">
    <property type="entry name" value="Ribonuclease H-like"/>
    <property type="match status" value="1"/>
</dbReference>
<reference evidence="1" key="2">
    <citation type="submission" date="2019-09" db="EMBL/GenBank/DDBJ databases">
        <authorList>
            <consortium name="NCBI Pathogen Detection Project"/>
        </authorList>
    </citation>
    <scope>NUCLEOTIDE SEQUENCE</scope>
    <source>
        <strain evidence="1">CL18-200174</strain>
    </source>
</reference>
<sequence length="139" mass="16040">IEDFHKAWKSGAGAEDQRMQSIENLEKMIVILSFVAIRLLQLKEYFEYPTTLDINDNATSCDELLTNSEWKVLWNSVEKKSLPEKIPTAAWAYKAIAKLGGWTDSKRTGKAAWSTIWKGWFRLQERVEGLRIASELMKM</sequence>
<gene>
    <name evidence="1" type="ORF">JBK99_17245</name>
</gene>
<dbReference type="InterPro" id="IPR012337">
    <property type="entry name" value="RNaseH-like_sf"/>
</dbReference>
<dbReference type="InterPro" id="IPR054836">
    <property type="entry name" value="Tn5_transposase"/>
</dbReference>
<dbReference type="NCBIfam" id="NF033590">
    <property type="entry name" value="transpos_IS4_3"/>
    <property type="match status" value="1"/>
</dbReference>
<organism evidence="1 2">
    <name type="scientific">Legionella pneumophila</name>
    <dbReference type="NCBI Taxonomy" id="446"/>
    <lineage>
        <taxon>Bacteria</taxon>
        <taxon>Pseudomonadati</taxon>
        <taxon>Pseudomonadota</taxon>
        <taxon>Gammaproteobacteria</taxon>
        <taxon>Legionellales</taxon>
        <taxon>Legionellaceae</taxon>
        <taxon>Legionella</taxon>
    </lineage>
</organism>
<protein>
    <submittedName>
        <fullName evidence="1">IS4 family transposase</fullName>
    </submittedName>
</protein>